<dbReference type="Pfam" id="PF01042">
    <property type="entry name" value="Ribonuc_L-PSP"/>
    <property type="match status" value="1"/>
</dbReference>
<dbReference type="STRING" id="58117.SAMN05421833_101427"/>
<reference evidence="2" key="1">
    <citation type="submission" date="2017-01" db="EMBL/GenBank/DDBJ databases">
        <authorList>
            <person name="Varghese N."/>
            <person name="Submissions S."/>
        </authorList>
    </citation>
    <scope>NUCLEOTIDE SEQUENCE [LARGE SCALE GENOMIC DNA]</scope>
    <source>
        <strain evidence="2">ATCC 12950</strain>
    </source>
</reference>
<dbReference type="AlphaFoldDB" id="A0A1N6RL52"/>
<dbReference type="PANTHER" id="PTHR43857">
    <property type="entry name" value="BLR7761 PROTEIN"/>
    <property type="match status" value="1"/>
</dbReference>
<dbReference type="GeneID" id="97498140"/>
<sequence length="139" mass="14835">MSTQMPEGRISSGGPWEDRYGYARAVVAGPHVLVSGCTATVGGEVQHVGDAYQQTLTAFSIALDAVEKAGITRADVVRTRLYVVNAGDFDAVGKAHGEIFGDVRPVCTSVQVAGLVDERMLVEVEVEGYRPVERGTHED</sequence>
<accession>A0A1N6RL52</accession>
<dbReference type="InterPro" id="IPR006175">
    <property type="entry name" value="YjgF/YER057c/UK114"/>
</dbReference>
<organism evidence="1 2">
    <name type="scientific">Microbispora rosea</name>
    <dbReference type="NCBI Taxonomy" id="58117"/>
    <lineage>
        <taxon>Bacteria</taxon>
        <taxon>Bacillati</taxon>
        <taxon>Actinomycetota</taxon>
        <taxon>Actinomycetes</taxon>
        <taxon>Streptosporangiales</taxon>
        <taxon>Streptosporangiaceae</taxon>
        <taxon>Microbispora</taxon>
    </lineage>
</organism>
<dbReference type="RefSeq" id="WP_030509946.1">
    <property type="nucleotide sequence ID" value="NZ_FTNI01000001.1"/>
</dbReference>
<dbReference type="OrthoDB" id="9799840at2"/>
<evidence type="ECO:0000313" key="1">
    <source>
        <dbReference type="EMBL" id="SIQ29519.1"/>
    </source>
</evidence>
<dbReference type="SUPFAM" id="SSF55298">
    <property type="entry name" value="YjgF-like"/>
    <property type="match status" value="1"/>
</dbReference>
<protein>
    <submittedName>
        <fullName evidence="1">Enamine deaminase RidA, house cleaning of reactive enamine intermediates, YjgF/YER057c/UK114 family</fullName>
    </submittedName>
</protein>
<keyword evidence="2" id="KW-1185">Reference proteome</keyword>
<dbReference type="Proteomes" id="UP000186096">
    <property type="component" value="Unassembled WGS sequence"/>
</dbReference>
<dbReference type="Gene3D" id="3.30.1330.40">
    <property type="entry name" value="RutC-like"/>
    <property type="match status" value="1"/>
</dbReference>
<name>A0A1N6RL52_9ACTN</name>
<evidence type="ECO:0000313" key="2">
    <source>
        <dbReference type="Proteomes" id="UP000186096"/>
    </source>
</evidence>
<dbReference type="PANTHER" id="PTHR43857:SF1">
    <property type="entry name" value="YJGH FAMILY PROTEIN"/>
    <property type="match status" value="1"/>
</dbReference>
<gene>
    <name evidence="1" type="ORF">SAMN05421833_101427</name>
</gene>
<proteinExistence type="predicted"/>
<dbReference type="EMBL" id="FTNI01000001">
    <property type="protein sequence ID" value="SIQ29519.1"/>
    <property type="molecule type" value="Genomic_DNA"/>
</dbReference>
<dbReference type="InterPro" id="IPR035959">
    <property type="entry name" value="RutC-like_sf"/>
</dbReference>
<dbReference type="CDD" id="cd06154">
    <property type="entry name" value="YjgF_YER057c_UK114_like_6"/>
    <property type="match status" value="1"/>
</dbReference>